<comment type="caution">
    <text evidence="1">The sequence shown here is derived from an EMBL/GenBank/DDBJ whole genome shotgun (WGS) entry which is preliminary data.</text>
</comment>
<proteinExistence type="predicted"/>
<name>A0A0A0D542_9PROT</name>
<evidence type="ECO:0000313" key="1">
    <source>
        <dbReference type="EMBL" id="KGM32918.1"/>
    </source>
</evidence>
<evidence type="ECO:0000313" key="2">
    <source>
        <dbReference type="Proteomes" id="UP000029995"/>
    </source>
</evidence>
<gene>
    <name evidence="1" type="ORF">P409_18690</name>
</gene>
<protein>
    <submittedName>
        <fullName evidence="1">CopG family transcriptional regulator</fullName>
    </submittedName>
</protein>
<sequence length="59" mass="6498">MSKPAQIDPPEDPEIAAKRKAIKEGIASADAGKVVPYEDVRRWLLSWGTKDELPPPECP</sequence>
<dbReference type="EMBL" id="JANX01000247">
    <property type="protein sequence ID" value="KGM32918.1"/>
    <property type="molecule type" value="Genomic_DNA"/>
</dbReference>
<dbReference type="Proteomes" id="UP000029995">
    <property type="component" value="Unassembled WGS sequence"/>
</dbReference>
<dbReference type="OrthoDB" id="5298181at2"/>
<dbReference type="AlphaFoldDB" id="A0A0A0D542"/>
<reference evidence="1 2" key="1">
    <citation type="submission" date="2014-01" db="EMBL/GenBank/DDBJ databases">
        <title>Genome sequence determination for a cystic fibrosis isolate, Inquilinus limosus.</title>
        <authorList>
            <person name="Pino M."/>
            <person name="Di Conza J."/>
            <person name="Gutkind G."/>
        </authorList>
    </citation>
    <scope>NUCLEOTIDE SEQUENCE [LARGE SCALE GENOMIC DNA]</scope>
    <source>
        <strain evidence="1 2">MP06</strain>
    </source>
</reference>
<accession>A0A0A0D542</accession>
<dbReference type="RefSeq" id="WP_034841227.1">
    <property type="nucleotide sequence ID" value="NZ_JANX01000247.1"/>
</dbReference>
<organism evidence="1 2">
    <name type="scientific">Inquilinus limosus MP06</name>
    <dbReference type="NCBI Taxonomy" id="1398085"/>
    <lineage>
        <taxon>Bacteria</taxon>
        <taxon>Pseudomonadati</taxon>
        <taxon>Pseudomonadota</taxon>
        <taxon>Alphaproteobacteria</taxon>
        <taxon>Rhodospirillales</taxon>
        <taxon>Rhodospirillaceae</taxon>
        <taxon>Inquilinus</taxon>
    </lineage>
</organism>